<evidence type="ECO:0000256" key="2">
    <source>
        <dbReference type="ARBA" id="ARBA00022448"/>
    </source>
</evidence>
<proteinExistence type="inferred from homology"/>
<protein>
    <submittedName>
        <fullName evidence="10">Diguanylate cyclase</fullName>
    </submittedName>
</protein>
<feature type="transmembrane region" description="Helical" evidence="8">
    <location>
        <begin position="264"/>
        <end position="287"/>
    </location>
</feature>
<dbReference type="GO" id="GO:0005886">
    <property type="term" value="C:plasma membrane"/>
    <property type="evidence" value="ECO:0007669"/>
    <property type="project" value="UniProtKB-SubCell"/>
</dbReference>
<dbReference type="AlphaFoldDB" id="A0A100VQ04"/>
<dbReference type="InterPro" id="IPR050366">
    <property type="entry name" value="BP-dependent_transpt_permease"/>
</dbReference>
<organism evidence="10 11">
    <name type="scientific">Paenibacillus amylolyticus</name>
    <dbReference type="NCBI Taxonomy" id="1451"/>
    <lineage>
        <taxon>Bacteria</taxon>
        <taxon>Bacillati</taxon>
        <taxon>Bacillota</taxon>
        <taxon>Bacilli</taxon>
        <taxon>Bacillales</taxon>
        <taxon>Paenibacillaceae</taxon>
        <taxon>Paenibacillus</taxon>
    </lineage>
</organism>
<dbReference type="CDD" id="cd06261">
    <property type="entry name" value="TM_PBP2"/>
    <property type="match status" value="1"/>
</dbReference>
<evidence type="ECO:0000313" key="10">
    <source>
        <dbReference type="EMBL" id="GAS83721.1"/>
    </source>
</evidence>
<comment type="similarity">
    <text evidence="7">Belongs to the binding-protein-dependent transport system permease family. OppBC subfamily.</text>
</comment>
<dbReference type="InterPro" id="IPR025966">
    <property type="entry name" value="OppC_N"/>
</dbReference>
<dbReference type="InterPro" id="IPR035906">
    <property type="entry name" value="MetI-like_sf"/>
</dbReference>
<dbReference type="InterPro" id="IPR000515">
    <property type="entry name" value="MetI-like"/>
</dbReference>
<feature type="transmembrane region" description="Helical" evidence="8">
    <location>
        <begin position="164"/>
        <end position="187"/>
    </location>
</feature>
<evidence type="ECO:0000256" key="1">
    <source>
        <dbReference type="ARBA" id="ARBA00004651"/>
    </source>
</evidence>
<evidence type="ECO:0000256" key="6">
    <source>
        <dbReference type="ARBA" id="ARBA00023136"/>
    </source>
</evidence>
<keyword evidence="5 8" id="KW-1133">Transmembrane helix</keyword>
<dbReference type="NCBIfam" id="NF045474">
    <property type="entry name" value="Opp2C"/>
    <property type="match status" value="1"/>
</dbReference>
<dbReference type="Pfam" id="PF12911">
    <property type="entry name" value="OppC_N"/>
    <property type="match status" value="1"/>
</dbReference>
<dbReference type="SUPFAM" id="SSF161098">
    <property type="entry name" value="MetI-like"/>
    <property type="match status" value="1"/>
</dbReference>
<reference evidence="11" key="2">
    <citation type="submission" date="2016-01" db="EMBL/GenBank/DDBJ databases">
        <title>Draft Genome Sequence of Paenibacillus amylolyticus Heshi-A3 that Was Isolated from Fermented Rice Bran with Aging Salted Mackerel, Which Was Named Heshiko as Traditional Fermented Seafood in Japan.</title>
        <authorList>
            <person name="Akuzawa S."/>
            <person name="Nakagawa J."/>
            <person name="Kanekatsu T."/>
            <person name="Kubota E."/>
            <person name="Ohtake R."/>
            <person name="Suzuki T."/>
            <person name="Kanesaki Y."/>
        </authorList>
    </citation>
    <scope>NUCLEOTIDE SEQUENCE [LARGE SCALE GENOMIC DNA]</scope>
    <source>
        <strain evidence="11">Heshi-A3</strain>
    </source>
</reference>
<evidence type="ECO:0000313" key="11">
    <source>
        <dbReference type="Proteomes" id="UP000069697"/>
    </source>
</evidence>
<dbReference type="Proteomes" id="UP000069697">
    <property type="component" value="Unassembled WGS sequence"/>
</dbReference>
<accession>A0A100VQ04</accession>
<dbReference type="Pfam" id="PF00528">
    <property type="entry name" value="BPD_transp_1"/>
    <property type="match status" value="1"/>
</dbReference>
<dbReference type="EMBL" id="BCNV01000003">
    <property type="protein sequence ID" value="GAS83721.1"/>
    <property type="molecule type" value="Genomic_DNA"/>
</dbReference>
<evidence type="ECO:0000256" key="5">
    <source>
        <dbReference type="ARBA" id="ARBA00022989"/>
    </source>
</evidence>
<dbReference type="PROSITE" id="PS50928">
    <property type="entry name" value="ABC_TM1"/>
    <property type="match status" value="1"/>
</dbReference>
<sequence length="300" mass="32229">MSEPNAVPISVQVSPAAAPIRSGLLRQILKRVGSNKRSMIGLWIVTLFILIAILAPWISPYDPLEQNMDKLLQSPSLSHPLGTDEYGRDMLSRIFYGSRISLMVGIVGVVISVVFGVALGTIAGYFGGRIEALIMRITDIFMAFPGFLLALAIVSVLGPGMMNLMIAIGIFSVPSFTWISRSAVLSIKSKEYIEASRSMGAKHSRIIFKHIIPNSIAPIIVLSTLRVATAILSASGLSFLGMGAQPPSPEWGTMLSTGREFLRAAPHISIVPGVAIMLVVLGFNMLGDGLRDALDPKMKV</sequence>
<dbReference type="GO" id="GO:0055085">
    <property type="term" value="P:transmembrane transport"/>
    <property type="evidence" value="ECO:0007669"/>
    <property type="project" value="InterPro"/>
</dbReference>
<dbReference type="InterPro" id="IPR053385">
    <property type="entry name" value="ABC_transport_permease"/>
</dbReference>
<reference evidence="10 11" key="1">
    <citation type="journal article" date="2016" name="Genome Announc.">
        <title>Draft Genome Sequence of Paenibacillus amylolyticus Heshi-A3, Isolated from Fermented Rice Bran in a Japanese Fermented Seafood Dish.</title>
        <authorList>
            <person name="Akuzawa S."/>
            <person name="Nagaoka J."/>
            <person name="Kanekatsu M."/>
            <person name="Kubota E."/>
            <person name="Ohtake R."/>
            <person name="Suzuki T."/>
            <person name="Kanesaki Y."/>
        </authorList>
    </citation>
    <scope>NUCLEOTIDE SEQUENCE [LARGE SCALE GENOMIC DNA]</scope>
    <source>
        <strain evidence="10 11">Heshi-A3</strain>
    </source>
</reference>
<evidence type="ECO:0000259" key="9">
    <source>
        <dbReference type="PROSITE" id="PS50928"/>
    </source>
</evidence>
<keyword evidence="2 8" id="KW-0813">Transport</keyword>
<feature type="domain" description="ABC transmembrane type-1" evidence="9">
    <location>
        <begin position="98"/>
        <end position="287"/>
    </location>
</feature>
<feature type="transmembrane region" description="Helical" evidence="8">
    <location>
        <begin position="140"/>
        <end position="158"/>
    </location>
</feature>
<evidence type="ECO:0000256" key="7">
    <source>
        <dbReference type="ARBA" id="ARBA00024202"/>
    </source>
</evidence>
<feature type="transmembrane region" description="Helical" evidence="8">
    <location>
        <begin position="40"/>
        <end position="58"/>
    </location>
</feature>
<dbReference type="PANTHER" id="PTHR43386">
    <property type="entry name" value="OLIGOPEPTIDE TRANSPORT SYSTEM PERMEASE PROTEIN APPC"/>
    <property type="match status" value="1"/>
</dbReference>
<dbReference type="RefSeq" id="WP_082762892.1">
    <property type="nucleotide sequence ID" value="NZ_BCNV01000003.1"/>
</dbReference>
<keyword evidence="6 8" id="KW-0472">Membrane</keyword>
<comment type="subcellular location">
    <subcellularLocation>
        <location evidence="1 8">Cell membrane</location>
        <topology evidence="1 8">Multi-pass membrane protein</topology>
    </subcellularLocation>
</comment>
<keyword evidence="4 8" id="KW-0812">Transmembrane</keyword>
<gene>
    <name evidence="10" type="ORF">PAHA3_3811</name>
</gene>
<comment type="caution">
    <text evidence="10">The sequence shown here is derived from an EMBL/GenBank/DDBJ whole genome shotgun (WGS) entry which is preliminary data.</text>
</comment>
<dbReference type="PANTHER" id="PTHR43386:SF1">
    <property type="entry name" value="D,D-DIPEPTIDE TRANSPORT SYSTEM PERMEASE PROTEIN DDPC-RELATED"/>
    <property type="match status" value="1"/>
</dbReference>
<evidence type="ECO:0000256" key="4">
    <source>
        <dbReference type="ARBA" id="ARBA00022692"/>
    </source>
</evidence>
<evidence type="ECO:0000256" key="3">
    <source>
        <dbReference type="ARBA" id="ARBA00022475"/>
    </source>
</evidence>
<evidence type="ECO:0000256" key="8">
    <source>
        <dbReference type="RuleBase" id="RU363032"/>
    </source>
</evidence>
<dbReference type="Gene3D" id="1.10.3720.10">
    <property type="entry name" value="MetI-like"/>
    <property type="match status" value="1"/>
</dbReference>
<feature type="transmembrane region" description="Helical" evidence="8">
    <location>
        <begin position="100"/>
        <end position="128"/>
    </location>
</feature>
<keyword evidence="3" id="KW-1003">Cell membrane</keyword>
<name>A0A100VQ04_PAEAM</name>